<evidence type="ECO:0000313" key="2">
    <source>
        <dbReference type="EMBL" id="RAM02815.1"/>
    </source>
</evidence>
<gene>
    <name evidence="2" type="ORF">DO021_06230</name>
</gene>
<feature type="compositionally biased region" description="Acidic residues" evidence="1">
    <location>
        <begin position="199"/>
        <end position="218"/>
    </location>
</feature>
<dbReference type="EMBL" id="QLNI01000010">
    <property type="protein sequence ID" value="RAM02815.1"/>
    <property type="molecule type" value="Genomic_DNA"/>
</dbReference>
<evidence type="ECO:0000256" key="1">
    <source>
        <dbReference type="SAM" id="MobiDB-lite"/>
    </source>
</evidence>
<comment type="caution">
    <text evidence="2">The sequence shown here is derived from an EMBL/GenBank/DDBJ whole genome shotgun (WGS) entry which is preliminary data.</text>
</comment>
<accession>A0A328FIS1</accession>
<dbReference type="AlphaFoldDB" id="A0A328FIS1"/>
<feature type="region of interest" description="Disordered" evidence="1">
    <location>
        <begin position="66"/>
        <end position="85"/>
    </location>
</feature>
<dbReference type="Proteomes" id="UP000248798">
    <property type="component" value="Unassembled WGS sequence"/>
</dbReference>
<reference evidence="2 3" key="1">
    <citation type="submission" date="2018-06" db="EMBL/GenBank/DDBJ databases">
        <title>Complete Genome Sequence of Desulfobacter hydrogenophilus (DSM3380).</title>
        <authorList>
            <person name="Marietou A."/>
            <person name="Schreiber L."/>
            <person name="Marshall I."/>
            <person name="Jorgensen B."/>
        </authorList>
    </citation>
    <scope>NUCLEOTIDE SEQUENCE [LARGE SCALE GENOMIC DNA]</scope>
    <source>
        <strain evidence="2 3">DSM 3380</strain>
    </source>
</reference>
<protein>
    <submittedName>
        <fullName evidence="2">Uncharacterized protein</fullName>
    </submittedName>
</protein>
<organism evidence="2 3">
    <name type="scientific">Desulfobacter hydrogenophilus</name>
    <dbReference type="NCBI Taxonomy" id="2291"/>
    <lineage>
        <taxon>Bacteria</taxon>
        <taxon>Pseudomonadati</taxon>
        <taxon>Thermodesulfobacteriota</taxon>
        <taxon>Desulfobacteria</taxon>
        <taxon>Desulfobacterales</taxon>
        <taxon>Desulfobacteraceae</taxon>
        <taxon>Desulfobacter</taxon>
    </lineage>
</organism>
<evidence type="ECO:0000313" key="3">
    <source>
        <dbReference type="Proteomes" id="UP000248798"/>
    </source>
</evidence>
<feature type="region of interest" description="Disordered" evidence="1">
    <location>
        <begin position="198"/>
        <end position="218"/>
    </location>
</feature>
<sequence length="293" mass="32574">MKMRRIKVKETIDRRALGALRLVDNATKTPVGRAMTVFADGLKFFPNRSHLYVISHARGLESHLTAFESPPDASNPNEPDIGSQKFNVTIRDPLGKYLTRSLQLSLPLNPDREEDDHIFKPIQVPLFSSPTCDLNPNWSIIRASVFDLADINIENPTPVQGALLRISNASDEIIAGGMSDKRGEAVIIVPGIPVSDFAREEDPELDDEDLGSDNEDDLASGSVVEMETPVKLTVVVATNAPWPVDPEKLKQNIEDLQKHFRSEMDAELINELDLKLKTGKTQSIRLFIDLTQD</sequence>
<proteinExistence type="predicted"/>
<name>A0A328FIS1_9BACT</name>